<reference evidence="2 3" key="1">
    <citation type="submission" date="2016-10" db="EMBL/GenBank/DDBJ databases">
        <authorList>
            <person name="Varghese N."/>
            <person name="Submissions S."/>
        </authorList>
    </citation>
    <scope>NUCLEOTIDE SEQUENCE [LARGE SCALE GENOMIC DNA]</scope>
    <source>
        <strain evidence="2 3">DSM 17833</strain>
    </source>
</reference>
<feature type="chain" id="PRO_5044339775" evidence="1">
    <location>
        <begin position="20"/>
        <end position="109"/>
    </location>
</feature>
<evidence type="ECO:0000256" key="1">
    <source>
        <dbReference type="SAM" id="SignalP"/>
    </source>
</evidence>
<sequence>MKQLLIACLLGSLTFSVQAGNEHSGHEDHVAAQANASMSHGEVRKIDAANQKITLRHGPLANIGMPPMTMVFQVEDAAQLEGLKVGDKVSFVAQQQGSQFVATDLKTAP</sequence>
<dbReference type="Pfam" id="PF11604">
    <property type="entry name" value="CusF_Ec"/>
    <property type="match status" value="1"/>
</dbReference>
<evidence type="ECO:0000313" key="3">
    <source>
        <dbReference type="Proteomes" id="UP000242418"/>
    </source>
</evidence>
<feature type="signal peptide" evidence="1">
    <location>
        <begin position="1"/>
        <end position="19"/>
    </location>
</feature>
<organism evidence="2 3">
    <name type="scientific">Pseudomonas peli</name>
    <dbReference type="NCBI Taxonomy" id="592361"/>
    <lineage>
        <taxon>Bacteria</taxon>
        <taxon>Pseudomonadati</taxon>
        <taxon>Pseudomonadota</taxon>
        <taxon>Gammaproteobacteria</taxon>
        <taxon>Pseudomonadales</taxon>
        <taxon>Pseudomonadaceae</taxon>
        <taxon>Pseudomonas</taxon>
    </lineage>
</organism>
<dbReference type="Proteomes" id="UP000242418">
    <property type="component" value="Unassembled WGS sequence"/>
</dbReference>
<gene>
    <name evidence="2" type="ORF">SAMN05216370_2526</name>
</gene>
<dbReference type="RefSeq" id="WP_090252750.1">
    <property type="nucleotide sequence ID" value="NZ_FMTL01000002.1"/>
</dbReference>
<dbReference type="InterPro" id="IPR042230">
    <property type="entry name" value="CusF_sf"/>
</dbReference>
<proteinExistence type="predicted"/>
<keyword evidence="3" id="KW-1185">Reference proteome</keyword>
<dbReference type="InterPro" id="IPR021647">
    <property type="entry name" value="CusF_Ec"/>
</dbReference>
<comment type="caution">
    <text evidence="2">The sequence shown here is derived from an EMBL/GenBank/DDBJ whole genome shotgun (WGS) entry which is preliminary data.</text>
</comment>
<keyword evidence="1" id="KW-0732">Signal</keyword>
<evidence type="ECO:0000313" key="2">
    <source>
        <dbReference type="EMBL" id="SCW65570.1"/>
    </source>
</evidence>
<name>A0AB37Z8C5_9PSED</name>
<dbReference type="Gene3D" id="2.40.50.320">
    <property type="entry name" value="Copper binding periplasmic protein CusF"/>
    <property type="match status" value="1"/>
</dbReference>
<accession>A0AB37Z8C5</accession>
<dbReference type="EMBL" id="FMTL01000002">
    <property type="protein sequence ID" value="SCW65570.1"/>
    <property type="molecule type" value="Genomic_DNA"/>
</dbReference>
<dbReference type="AlphaFoldDB" id="A0AB37Z8C5"/>
<protein>
    <submittedName>
        <fullName evidence="2">Cu and Ag efflux protein CusF</fullName>
    </submittedName>
</protein>